<dbReference type="EMBL" id="ASRX01000037">
    <property type="protein sequence ID" value="EYF04192.1"/>
    <property type="molecule type" value="Genomic_DNA"/>
</dbReference>
<feature type="compositionally biased region" description="Low complexity" evidence="1">
    <location>
        <begin position="235"/>
        <end position="244"/>
    </location>
</feature>
<dbReference type="Proteomes" id="UP000019678">
    <property type="component" value="Unassembled WGS sequence"/>
</dbReference>
<name>A0A017T5C2_9BACT</name>
<keyword evidence="3" id="KW-1185">Reference proteome</keyword>
<reference evidence="2 3" key="1">
    <citation type="submission" date="2013-05" db="EMBL/GenBank/DDBJ databases">
        <title>Genome assembly of Chondromyces apiculatus DSM 436.</title>
        <authorList>
            <person name="Sharma G."/>
            <person name="Khatri I."/>
            <person name="Kaur C."/>
            <person name="Mayilraj S."/>
            <person name="Subramanian S."/>
        </authorList>
    </citation>
    <scope>NUCLEOTIDE SEQUENCE [LARGE SCALE GENOMIC DNA]</scope>
    <source>
        <strain evidence="2 3">DSM 436</strain>
    </source>
</reference>
<proteinExistence type="predicted"/>
<feature type="region of interest" description="Disordered" evidence="1">
    <location>
        <begin position="212"/>
        <end position="260"/>
    </location>
</feature>
<organism evidence="2 3">
    <name type="scientific">Chondromyces apiculatus DSM 436</name>
    <dbReference type="NCBI Taxonomy" id="1192034"/>
    <lineage>
        <taxon>Bacteria</taxon>
        <taxon>Pseudomonadati</taxon>
        <taxon>Myxococcota</taxon>
        <taxon>Polyangia</taxon>
        <taxon>Polyangiales</taxon>
        <taxon>Polyangiaceae</taxon>
        <taxon>Chondromyces</taxon>
    </lineage>
</organism>
<comment type="caution">
    <text evidence="2">The sequence shown here is derived from an EMBL/GenBank/DDBJ whole genome shotgun (WGS) entry which is preliminary data.</text>
</comment>
<gene>
    <name evidence="2" type="ORF">CAP_4669</name>
</gene>
<evidence type="ECO:0000256" key="1">
    <source>
        <dbReference type="SAM" id="MobiDB-lite"/>
    </source>
</evidence>
<evidence type="ECO:0000313" key="3">
    <source>
        <dbReference type="Proteomes" id="UP000019678"/>
    </source>
</evidence>
<accession>A0A017T5C2</accession>
<feature type="compositionally biased region" description="Basic and acidic residues" evidence="1">
    <location>
        <begin position="215"/>
        <end position="225"/>
    </location>
</feature>
<sequence>MRRLRESDGTSSHLRHARFHMARCKRGEAIHATLRDEMIPVFDQLKQRERDREDADDAAVDALADVYSTEQVLEDCIRNLDGAASQADRASSGLRAQRTIFPEGYGVEIKPEGQAQLLALTPLRVRFQPFVAGNAGIGAAVTALDTAEAAFRAALEARTAADGDAERLFAEEREARRAVRQQIESAHGRLCDYYKAKPALAERYFLNAAVTRAKKPGDKPGDKPAPEPPSPPTKPTTTSSGKGALSVVRAPVASTMGATR</sequence>
<dbReference type="AlphaFoldDB" id="A0A017T5C2"/>
<protein>
    <submittedName>
        <fullName evidence="2">Uncharacterized protein</fullName>
    </submittedName>
</protein>
<evidence type="ECO:0000313" key="2">
    <source>
        <dbReference type="EMBL" id="EYF04192.1"/>
    </source>
</evidence>